<keyword evidence="12" id="KW-1185">Reference proteome</keyword>
<evidence type="ECO:0000256" key="9">
    <source>
        <dbReference type="PIRNR" id="PIRNR003128"/>
    </source>
</evidence>
<evidence type="ECO:0000256" key="7">
    <source>
        <dbReference type="ARBA" id="ARBA00023204"/>
    </source>
</evidence>
<dbReference type="PIRSF" id="PIRSF003128">
    <property type="entry name" value="RecN"/>
    <property type="match status" value="1"/>
</dbReference>
<evidence type="ECO:0000256" key="4">
    <source>
        <dbReference type="ARBA" id="ARBA00022741"/>
    </source>
</evidence>
<dbReference type="PANTHER" id="PTHR11059:SF0">
    <property type="entry name" value="DNA REPAIR PROTEIN RECN"/>
    <property type="match status" value="1"/>
</dbReference>
<dbReference type="OrthoDB" id="9806954at2"/>
<dbReference type="RefSeq" id="WP_121937006.1">
    <property type="nucleotide sequence ID" value="NZ_REFR01000009.1"/>
</dbReference>
<dbReference type="Gene3D" id="3.40.50.300">
    <property type="entry name" value="P-loop containing nucleotide triphosphate hydrolases"/>
    <property type="match status" value="2"/>
</dbReference>
<dbReference type="AlphaFoldDB" id="A0A3M0CQJ6"/>
<dbReference type="GO" id="GO:0005524">
    <property type="term" value="F:ATP binding"/>
    <property type="evidence" value="ECO:0007669"/>
    <property type="project" value="UniProtKB-KW"/>
</dbReference>
<evidence type="ECO:0000256" key="8">
    <source>
        <dbReference type="ARBA" id="ARBA00033408"/>
    </source>
</evidence>
<dbReference type="InParanoid" id="A0A3M0CQJ6"/>
<proteinExistence type="inferred from homology"/>
<feature type="domain" description="RecF/RecN/SMC N-terminal" evidence="10">
    <location>
        <begin position="14"/>
        <end position="512"/>
    </location>
</feature>
<gene>
    <name evidence="11" type="ORF">BXY39_0245</name>
</gene>
<dbReference type="FunFam" id="3.40.50.300:FF:000319">
    <property type="entry name" value="DNA repair protein RecN"/>
    <property type="match status" value="1"/>
</dbReference>
<dbReference type="CDD" id="cd03241">
    <property type="entry name" value="ABC_RecN"/>
    <property type="match status" value="2"/>
</dbReference>
<dbReference type="GO" id="GO:0043590">
    <property type="term" value="C:bacterial nucleoid"/>
    <property type="evidence" value="ECO:0007669"/>
    <property type="project" value="TreeGrafter"/>
</dbReference>
<evidence type="ECO:0000256" key="1">
    <source>
        <dbReference type="ARBA" id="ARBA00003618"/>
    </source>
</evidence>
<dbReference type="FunCoup" id="A0A3M0CQJ6">
    <property type="interactions" value="449"/>
</dbReference>
<comment type="caution">
    <text evidence="11">The sequence shown here is derived from an EMBL/GenBank/DDBJ whole genome shotgun (WGS) entry which is preliminary data.</text>
</comment>
<dbReference type="Pfam" id="PF02463">
    <property type="entry name" value="SMC_N"/>
    <property type="match status" value="1"/>
</dbReference>
<dbReference type="EMBL" id="REFR01000009">
    <property type="protein sequence ID" value="RMB11762.1"/>
    <property type="molecule type" value="Genomic_DNA"/>
</dbReference>
<dbReference type="PANTHER" id="PTHR11059">
    <property type="entry name" value="DNA REPAIR PROTEIN RECN"/>
    <property type="match status" value="1"/>
</dbReference>
<dbReference type="GO" id="GO:0009432">
    <property type="term" value="P:SOS response"/>
    <property type="evidence" value="ECO:0007669"/>
    <property type="project" value="TreeGrafter"/>
</dbReference>
<organism evidence="11 12">
    <name type="scientific">Eilatimonas milleporae</name>
    <dbReference type="NCBI Taxonomy" id="911205"/>
    <lineage>
        <taxon>Bacteria</taxon>
        <taxon>Pseudomonadati</taxon>
        <taxon>Pseudomonadota</taxon>
        <taxon>Alphaproteobacteria</taxon>
        <taxon>Kordiimonadales</taxon>
        <taxon>Kordiimonadaceae</taxon>
        <taxon>Eilatimonas</taxon>
    </lineage>
</organism>
<evidence type="ECO:0000256" key="6">
    <source>
        <dbReference type="ARBA" id="ARBA00022840"/>
    </source>
</evidence>
<evidence type="ECO:0000259" key="10">
    <source>
        <dbReference type="Pfam" id="PF02463"/>
    </source>
</evidence>
<dbReference type="InterPro" id="IPR004604">
    <property type="entry name" value="DNA_recomb/repair_RecN"/>
</dbReference>
<evidence type="ECO:0000256" key="3">
    <source>
        <dbReference type="ARBA" id="ARBA00021315"/>
    </source>
</evidence>
<evidence type="ECO:0000313" key="11">
    <source>
        <dbReference type="EMBL" id="RMB11762.1"/>
    </source>
</evidence>
<keyword evidence="6" id="KW-0067">ATP-binding</keyword>
<dbReference type="InterPro" id="IPR003395">
    <property type="entry name" value="RecF/RecN/SMC_N"/>
</dbReference>
<protein>
    <recommendedName>
        <fullName evidence="3 9">DNA repair protein RecN</fullName>
    </recommendedName>
    <alternativeName>
        <fullName evidence="8 9">Recombination protein N</fullName>
    </alternativeName>
</protein>
<accession>A0A3M0CQJ6</accession>
<keyword evidence="4" id="KW-0547">Nucleotide-binding</keyword>
<dbReference type="GO" id="GO:0006310">
    <property type="term" value="P:DNA recombination"/>
    <property type="evidence" value="ECO:0007669"/>
    <property type="project" value="InterPro"/>
</dbReference>
<comment type="similarity">
    <text evidence="2 9">Belongs to the RecN family.</text>
</comment>
<keyword evidence="7 9" id="KW-0234">DNA repair</keyword>
<dbReference type="SUPFAM" id="SSF52540">
    <property type="entry name" value="P-loop containing nucleoside triphosphate hydrolases"/>
    <property type="match status" value="2"/>
</dbReference>
<dbReference type="Proteomes" id="UP000271227">
    <property type="component" value="Unassembled WGS sequence"/>
</dbReference>
<evidence type="ECO:0000256" key="2">
    <source>
        <dbReference type="ARBA" id="ARBA00009441"/>
    </source>
</evidence>
<comment type="function">
    <text evidence="1 9">May be involved in recombinational repair of damaged DNA.</text>
</comment>
<name>A0A3M0CQJ6_9PROT</name>
<keyword evidence="5 9" id="KW-0227">DNA damage</keyword>
<evidence type="ECO:0000256" key="5">
    <source>
        <dbReference type="ARBA" id="ARBA00022763"/>
    </source>
</evidence>
<dbReference type="GO" id="GO:0006281">
    <property type="term" value="P:DNA repair"/>
    <property type="evidence" value="ECO:0007669"/>
    <property type="project" value="UniProtKB-KW"/>
</dbReference>
<evidence type="ECO:0000313" key="12">
    <source>
        <dbReference type="Proteomes" id="UP000271227"/>
    </source>
</evidence>
<dbReference type="NCBIfam" id="TIGR00634">
    <property type="entry name" value="recN"/>
    <property type="match status" value="1"/>
</dbReference>
<sequence length="564" mass="60372">MLASLSIRDIVLIDRLDLELSDGLTVLTGETGAGKSILLDSLALATGRRADRALVRQGADQGVVTAEFTIGRGHAACRFIEEQGLDSSAGQIILRRQVTREGRSRAWINDQPVSQSLLRDIGDLLLEVHGQHDDRGLLDAAAHRALLDAFGQLEPAVRDVAYCWRRLSAARHAQAEAEADLAAARHDEDYLRHAVDELAALAPETGEEKKLADNRAAMMQGQQLAGDLQSFSEILTGGADGGVDATVRGILRRMERLDQGAQDRLAPVIAALDRAAIELDEAIGALDTVTGDLEFDPAVLEMAEERLFEVRRLARKHDCEADALASLLDGLKERLARLEAGDDAVRAAAEAVAAADADMRDKVMVLRTLRHEAAKQLDAAVTAELAPLKLDKAVFRTRVEPLDPADWGASGGDRVEFVVQTNPSTPFGPLVKIASGGELARFILALKIVLAQGAGAPVMVFDEVDRGIGGATADAVGERLSRLAARAQVLIVTHSPQVAARGDSHFRIAKTDRSGTTHTDVSLLSLPERKEEIARMLSGAEISREARAAADRLLKGETGRAQAG</sequence>
<dbReference type="InterPro" id="IPR027417">
    <property type="entry name" value="P-loop_NTPase"/>
</dbReference>
<reference evidence="11 12" key="1">
    <citation type="submission" date="2018-10" db="EMBL/GenBank/DDBJ databases">
        <title>Genomic Encyclopedia of Archaeal and Bacterial Type Strains, Phase II (KMG-II): from individual species to whole genera.</title>
        <authorList>
            <person name="Goeker M."/>
        </authorList>
    </citation>
    <scope>NUCLEOTIDE SEQUENCE [LARGE SCALE GENOMIC DNA]</scope>
    <source>
        <strain evidence="11 12">DSM 25217</strain>
    </source>
</reference>